<gene>
    <name evidence="1" type="ORF">CW682_09750</name>
</gene>
<dbReference type="Proteomes" id="UP000233606">
    <property type="component" value="Unassembled WGS sequence"/>
</dbReference>
<sequence>MNKTNLALKLNIQHFASQSFPEPNLQTVPNLDNFKAKSVDFAYRFQQDLVDLQKALGITRLMPVSSGMTIELLGKPSVTLADGNVAEGDLIPLSKVTPTVASTKKITLKKYRKATSAEAIQTYGTDKAVDITDAALIKEVQNNVRKDLFTLVQSGKAQTNLNQGNGLQGALATVWGNLQVIFEDDTVKPIVFAHPMDVAQAVADKKMTLENAFGLNYYTDLTGTIVFTSTQVTRGHVYGTAAENLVIAYIPAGTSDLGRQFGLTSDSTGFIGMKHFLHNETLTQQTLLVSGVLMFPERLDGVVKVPLAASGVGA</sequence>
<keyword evidence="2" id="KW-1185">Reference proteome</keyword>
<evidence type="ECO:0000313" key="1">
    <source>
        <dbReference type="EMBL" id="PKE55884.1"/>
    </source>
</evidence>
<protein>
    <submittedName>
        <fullName evidence="1">Phage capsid protein</fullName>
    </submittedName>
</protein>
<dbReference type="EMBL" id="PIWU01000015">
    <property type="protein sequence ID" value="PKE55884.1"/>
    <property type="molecule type" value="Genomic_DNA"/>
</dbReference>
<evidence type="ECO:0000313" key="2">
    <source>
        <dbReference type="Proteomes" id="UP000233606"/>
    </source>
</evidence>
<proteinExistence type="predicted"/>
<accession>A0ACC9MQE4</accession>
<reference evidence="1" key="1">
    <citation type="submission" date="2017-12" db="EMBL/GenBank/DDBJ databases">
        <title>Genomics of Macrococcus caseolyticus.</title>
        <authorList>
            <person name="MacFadyen A.C."/>
            <person name="Paterson G.K."/>
        </authorList>
    </citation>
    <scope>NUCLEOTIDE SEQUENCE</scope>
    <source>
        <strain evidence="1">5459_5_49</strain>
    </source>
</reference>
<comment type="caution">
    <text evidence="1">The sequence shown here is derived from an EMBL/GenBank/DDBJ whole genome shotgun (WGS) entry which is preliminary data.</text>
</comment>
<name>A0ACC9MQE4_9STAP</name>
<organism evidence="1 2">
    <name type="scientific">Macrococcoides caseolyticum</name>
    <dbReference type="NCBI Taxonomy" id="69966"/>
    <lineage>
        <taxon>Bacteria</taxon>
        <taxon>Bacillati</taxon>
        <taxon>Bacillota</taxon>
        <taxon>Bacilli</taxon>
        <taxon>Bacillales</taxon>
        <taxon>Staphylococcaceae</taxon>
        <taxon>Macrococcoides</taxon>
    </lineage>
</organism>